<dbReference type="EMBL" id="JANBPY010000421">
    <property type="protein sequence ID" value="KAJ1966946.1"/>
    <property type="molecule type" value="Genomic_DNA"/>
</dbReference>
<dbReference type="Proteomes" id="UP001150925">
    <property type="component" value="Unassembled WGS sequence"/>
</dbReference>
<accession>A0A9W8AWB4</accession>
<organism evidence="2 3">
    <name type="scientific">Dispira parvispora</name>
    <dbReference type="NCBI Taxonomy" id="1520584"/>
    <lineage>
        <taxon>Eukaryota</taxon>
        <taxon>Fungi</taxon>
        <taxon>Fungi incertae sedis</taxon>
        <taxon>Zoopagomycota</taxon>
        <taxon>Kickxellomycotina</taxon>
        <taxon>Dimargaritomycetes</taxon>
        <taxon>Dimargaritales</taxon>
        <taxon>Dimargaritaceae</taxon>
        <taxon>Dispira</taxon>
    </lineage>
</organism>
<feature type="chain" id="PRO_5040862026" evidence="1">
    <location>
        <begin position="22"/>
        <end position="155"/>
    </location>
</feature>
<evidence type="ECO:0000313" key="3">
    <source>
        <dbReference type="Proteomes" id="UP001150925"/>
    </source>
</evidence>
<dbReference type="AlphaFoldDB" id="A0A9W8AWB4"/>
<keyword evidence="1" id="KW-0732">Signal</keyword>
<reference evidence="2" key="1">
    <citation type="submission" date="2022-07" db="EMBL/GenBank/DDBJ databases">
        <title>Phylogenomic reconstructions and comparative analyses of Kickxellomycotina fungi.</title>
        <authorList>
            <person name="Reynolds N.K."/>
            <person name="Stajich J.E."/>
            <person name="Barry K."/>
            <person name="Grigoriev I.V."/>
            <person name="Crous P."/>
            <person name="Smith M.E."/>
        </authorList>
    </citation>
    <scope>NUCLEOTIDE SEQUENCE</scope>
    <source>
        <strain evidence="2">RSA 1196</strain>
    </source>
</reference>
<evidence type="ECO:0000256" key="1">
    <source>
        <dbReference type="SAM" id="SignalP"/>
    </source>
</evidence>
<name>A0A9W8AWB4_9FUNG</name>
<evidence type="ECO:0000313" key="2">
    <source>
        <dbReference type="EMBL" id="KAJ1966946.1"/>
    </source>
</evidence>
<keyword evidence="3" id="KW-1185">Reference proteome</keyword>
<gene>
    <name evidence="2" type="ORF">IWQ62_002152</name>
</gene>
<sequence length="155" mass="17619">MKPFTLTACLFSVTSLDMVQSGRVSSRPPHTSLVPLEFGKPGMAVKLTRKYPELAGRYTFYRLICNTQLKDALDVTEEINMDWVWVTFDDTGCYHFGVPNDYEDAKLCFKTPDFPYHHYSALPDVKIKLSINSNDEVVDCLEFRGLNKTIPVTAI</sequence>
<protein>
    <submittedName>
        <fullName evidence="2">Uncharacterized protein</fullName>
    </submittedName>
</protein>
<comment type="caution">
    <text evidence="2">The sequence shown here is derived from an EMBL/GenBank/DDBJ whole genome shotgun (WGS) entry which is preliminary data.</text>
</comment>
<proteinExistence type="predicted"/>
<feature type="signal peptide" evidence="1">
    <location>
        <begin position="1"/>
        <end position="21"/>
    </location>
</feature>